<feature type="domain" description="N-acetylmuramoyl-L-alanine amidase" evidence="13">
    <location>
        <begin position="25"/>
        <end position="178"/>
    </location>
</feature>
<name>A0A2S9GUK1_9BURK</name>
<comment type="subcellular location">
    <subcellularLocation>
        <location evidence="3">Cytoplasm</location>
    </subcellularLocation>
</comment>
<keyword evidence="10" id="KW-0961">Cell wall biogenesis/degradation</keyword>
<dbReference type="GO" id="GO:0005737">
    <property type="term" value="C:cytoplasm"/>
    <property type="evidence" value="ECO:0007669"/>
    <property type="project" value="UniProtKB-SubCell"/>
</dbReference>
<comment type="cofactor">
    <cofactor evidence="2">
        <name>Zn(2+)</name>
        <dbReference type="ChEBI" id="CHEBI:29105"/>
    </cofactor>
</comment>
<dbReference type="Gene3D" id="3.40.80.10">
    <property type="entry name" value="Peptidoglycan recognition protein-like"/>
    <property type="match status" value="1"/>
</dbReference>
<evidence type="ECO:0000256" key="3">
    <source>
        <dbReference type="ARBA" id="ARBA00004496"/>
    </source>
</evidence>
<evidence type="ECO:0000313" key="14">
    <source>
        <dbReference type="EMBL" id="PRC91378.1"/>
    </source>
</evidence>
<comment type="catalytic activity">
    <reaction evidence="1">
        <text>Hydrolyzes the link between N-acetylmuramoyl residues and L-amino acid residues in certain cell-wall glycopeptides.</text>
        <dbReference type="EC" id="3.5.1.28"/>
    </reaction>
</comment>
<dbReference type="GO" id="GO:0009254">
    <property type="term" value="P:peptidoglycan turnover"/>
    <property type="evidence" value="ECO:0007669"/>
    <property type="project" value="TreeGrafter"/>
</dbReference>
<evidence type="ECO:0000259" key="13">
    <source>
        <dbReference type="SMART" id="SM00644"/>
    </source>
</evidence>
<keyword evidence="15" id="KW-1185">Reference proteome</keyword>
<dbReference type="PANTHER" id="PTHR30417:SF4">
    <property type="entry name" value="1,6-ANHYDRO-N-ACETYLMURAMYL-L-ALANINE AMIDASE AMPD"/>
    <property type="match status" value="1"/>
</dbReference>
<dbReference type="EMBL" id="PUGF01000024">
    <property type="protein sequence ID" value="PRC91378.1"/>
    <property type="molecule type" value="Genomic_DNA"/>
</dbReference>
<evidence type="ECO:0000256" key="2">
    <source>
        <dbReference type="ARBA" id="ARBA00001947"/>
    </source>
</evidence>
<dbReference type="GO" id="GO:0008745">
    <property type="term" value="F:N-acetylmuramoyl-L-alanine amidase activity"/>
    <property type="evidence" value="ECO:0007669"/>
    <property type="project" value="UniProtKB-EC"/>
</dbReference>
<dbReference type="GO" id="GO:0046872">
    <property type="term" value="F:metal ion binding"/>
    <property type="evidence" value="ECO:0007669"/>
    <property type="project" value="UniProtKB-KW"/>
</dbReference>
<comment type="similarity">
    <text evidence="4">Belongs to the N-acetylmuramoyl-L-alanine amidase 2 family.</text>
</comment>
<dbReference type="SUPFAM" id="SSF55846">
    <property type="entry name" value="N-acetylmuramoyl-L-alanine amidase-like"/>
    <property type="match status" value="1"/>
</dbReference>
<sequence>MSNPLSLPLIAMQDGWASQAEQQASPNFDARPTACAPELLVIHAISLPLGQFSEAGAQAFYIADLFLNQLDYSAHPDFEQLKGVRVSAHFLIRRDGSLVQFVSTDQRAWHAGLSDFMGRTRCNDFSIGIELEGSDFVPFEAAQYVTLTRLTATLVQHYPIQHIVGHQDIAPARKTDPGPFFNWQQYQDLLHQHFPLVLTNAAIRFHADR</sequence>
<dbReference type="CDD" id="cd06583">
    <property type="entry name" value="PGRP"/>
    <property type="match status" value="1"/>
</dbReference>
<dbReference type="AlphaFoldDB" id="A0A2S9GUK1"/>
<evidence type="ECO:0000256" key="1">
    <source>
        <dbReference type="ARBA" id="ARBA00001561"/>
    </source>
</evidence>
<dbReference type="GO" id="GO:0071555">
    <property type="term" value="P:cell wall organization"/>
    <property type="evidence" value="ECO:0007669"/>
    <property type="project" value="UniProtKB-KW"/>
</dbReference>
<accession>A0A2S9GUK1</accession>
<gene>
    <name evidence="14" type="ORF">S2091_3923</name>
</gene>
<comment type="caution">
    <text evidence="14">The sequence shown here is derived from an EMBL/GenBank/DDBJ whole genome shotgun (WGS) entry which is preliminary data.</text>
</comment>
<evidence type="ECO:0000256" key="10">
    <source>
        <dbReference type="ARBA" id="ARBA00023316"/>
    </source>
</evidence>
<dbReference type="Pfam" id="PF01510">
    <property type="entry name" value="Amidase_2"/>
    <property type="match status" value="1"/>
</dbReference>
<dbReference type="InterPro" id="IPR002502">
    <property type="entry name" value="Amidase_domain"/>
</dbReference>
<evidence type="ECO:0000256" key="4">
    <source>
        <dbReference type="ARBA" id="ARBA00007553"/>
    </source>
</evidence>
<dbReference type="InterPro" id="IPR051206">
    <property type="entry name" value="NAMLAA_amidase_2"/>
</dbReference>
<evidence type="ECO:0000256" key="8">
    <source>
        <dbReference type="ARBA" id="ARBA00022801"/>
    </source>
</evidence>
<evidence type="ECO:0000256" key="11">
    <source>
        <dbReference type="ARBA" id="ARBA00039257"/>
    </source>
</evidence>
<dbReference type="PANTHER" id="PTHR30417">
    <property type="entry name" value="N-ACETYLMURAMOYL-L-ALANINE AMIDASE AMID"/>
    <property type="match status" value="1"/>
</dbReference>
<protein>
    <recommendedName>
        <fullName evidence="11">1,6-anhydro-N-acetylmuramyl-L-alanine amidase AmpD</fullName>
        <ecNumber evidence="5">3.5.1.28</ecNumber>
    </recommendedName>
    <alternativeName>
        <fullName evidence="12">N-acetylmuramoyl-L-alanine amidase</fullName>
    </alternativeName>
</protein>
<keyword evidence="7" id="KW-0479">Metal-binding</keyword>
<proteinExistence type="inferred from homology"/>
<dbReference type="NCBIfam" id="NF008758">
    <property type="entry name" value="PRK11789.1"/>
    <property type="match status" value="1"/>
</dbReference>
<keyword evidence="6" id="KW-0963">Cytoplasm</keyword>
<dbReference type="GO" id="GO:0009253">
    <property type="term" value="P:peptidoglycan catabolic process"/>
    <property type="evidence" value="ECO:0007669"/>
    <property type="project" value="InterPro"/>
</dbReference>
<keyword evidence="9" id="KW-0862">Zinc</keyword>
<evidence type="ECO:0000256" key="7">
    <source>
        <dbReference type="ARBA" id="ARBA00022723"/>
    </source>
</evidence>
<keyword evidence="8" id="KW-0378">Hydrolase</keyword>
<dbReference type="InterPro" id="IPR036505">
    <property type="entry name" value="Amidase/PGRP_sf"/>
</dbReference>
<dbReference type="Proteomes" id="UP000237839">
    <property type="component" value="Unassembled WGS sequence"/>
</dbReference>
<evidence type="ECO:0000256" key="6">
    <source>
        <dbReference type="ARBA" id="ARBA00022490"/>
    </source>
</evidence>
<dbReference type="SMART" id="SM00644">
    <property type="entry name" value="Ami_2"/>
    <property type="match status" value="1"/>
</dbReference>
<evidence type="ECO:0000313" key="15">
    <source>
        <dbReference type="Proteomes" id="UP000237839"/>
    </source>
</evidence>
<organism evidence="14 15">
    <name type="scientific">Solimicrobium silvestre</name>
    <dbReference type="NCBI Taxonomy" id="2099400"/>
    <lineage>
        <taxon>Bacteria</taxon>
        <taxon>Pseudomonadati</taxon>
        <taxon>Pseudomonadota</taxon>
        <taxon>Betaproteobacteria</taxon>
        <taxon>Burkholderiales</taxon>
        <taxon>Oxalobacteraceae</taxon>
        <taxon>Solimicrobium</taxon>
    </lineage>
</organism>
<evidence type="ECO:0000256" key="5">
    <source>
        <dbReference type="ARBA" id="ARBA00011901"/>
    </source>
</evidence>
<evidence type="ECO:0000256" key="9">
    <source>
        <dbReference type="ARBA" id="ARBA00022833"/>
    </source>
</evidence>
<dbReference type="EC" id="3.5.1.28" evidence="5"/>
<reference evidence="14 15" key="1">
    <citation type="submission" date="2018-02" db="EMBL/GenBank/DDBJ databases">
        <title>Solimicrobium silvestre gen. nov., sp. nov., isolated from alpine forest soil.</title>
        <authorList>
            <person name="Margesin R."/>
            <person name="Albuquerque L."/>
            <person name="Zhang D.-C."/>
            <person name="Froufe H.J.C."/>
            <person name="Severino R."/>
            <person name="Roxo I."/>
            <person name="Egas C."/>
            <person name="Da Costa M.S."/>
        </authorList>
    </citation>
    <scope>NUCLEOTIDE SEQUENCE [LARGE SCALE GENOMIC DNA]</scope>
    <source>
        <strain evidence="14 15">S20-91</strain>
    </source>
</reference>
<evidence type="ECO:0000256" key="12">
    <source>
        <dbReference type="ARBA" id="ARBA00042615"/>
    </source>
</evidence>